<accession>X1SED1</accession>
<proteinExistence type="predicted"/>
<organism evidence="1">
    <name type="scientific">marine sediment metagenome</name>
    <dbReference type="NCBI Taxonomy" id="412755"/>
    <lineage>
        <taxon>unclassified sequences</taxon>
        <taxon>metagenomes</taxon>
        <taxon>ecological metagenomes</taxon>
    </lineage>
</organism>
<evidence type="ECO:0000313" key="1">
    <source>
        <dbReference type="EMBL" id="GAI91382.1"/>
    </source>
</evidence>
<dbReference type="EMBL" id="BARW01020418">
    <property type="protein sequence ID" value="GAI91382.1"/>
    <property type="molecule type" value="Genomic_DNA"/>
</dbReference>
<sequence length="71" mass="7603">MAHGTPDWWGNVPSETVHGGLDTGELAARMGSIVTFDRRGNIVWMDSFQNGLGPWEWSGSGANSAINLGTE</sequence>
<protein>
    <submittedName>
        <fullName evidence="1">Uncharacterized protein</fullName>
    </submittedName>
</protein>
<comment type="caution">
    <text evidence="1">The sequence shown here is derived from an EMBL/GenBank/DDBJ whole genome shotgun (WGS) entry which is preliminary data.</text>
</comment>
<feature type="non-terminal residue" evidence="1">
    <location>
        <position position="71"/>
    </location>
</feature>
<name>X1SED1_9ZZZZ</name>
<dbReference type="AlphaFoldDB" id="X1SED1"/>
<reference evidence="1" key="1">
    <citation type="journal article" date="2014" name="Front. Microbiol.">
        <title>High frequency of phylogenetically diverse reductive dehalogenase-homologous genes in deep subseafloor sedimentary metagenomes.</title>
        <authorList>
            <person name="Kawai M."/>
            <person name="Futagami T."/>
            <person name="Toyoda A."/>
            <person name="Takaki Y."/>
            <person name="Nishi S."/>
            <person name="Hori S."/>
            <person name="Arai W."/>
            <person name="Tsubouchi T."/>
            <person name="Morono Y."/>
            <person name="Uchiyama I."/>
            <person name="Ito T."/>
            <person name="Fujiyama A."/>
            <person name="Inagaki F."/>
            <person name="Takami H."/>
        </authorList>
    </citation>
    <scope>NUCLEOTIDE SEQUENCE</scope>
    <source>
        <strain evidence="1">Expedition CK06-06</strain>
    </source>
</reference>
<gene>
    <name evidence="1" type="ORF">S12H4_34505</name>
</gene>